<evidence type="ECO:0000313" key="3">
    <source>
        <dbReference type="Proteomes" id="UP000297540"/>
    </source>
</evidence>
<evidence type="ECO:0000313" key="2">
    <source>
        <dbReference type="EMBL" id="TFF37145.1"/>
    </source>
</evidence>
<sequence length="385" mass="44246">MLQSLIVKNYRNLSKLTIPRLGRVNLITGKNNSGKSSLLDAISIYACEGNISWLIQLLDDRKEFISNVRPPFDEGAFEKAVSCLFTNRALKEPIIIGEMESDLFSTESPSQYRVEIKPVKIIDEEVRRTSETNKEIIFSKQRRVLEENDIEYSSLINARLGFEIYSNSQTTIFETRDILRNTRFRDFPSNLQYVHTQNIDRETNSSLWDKVALSYKESLIIDALKIIEPNIERIAFVSTNESVSRLVRTPMVKLKGDDVIYPLKSMGDGINRILTIVLSLVNCENGYLLIDEVENGLHYSVQRLLWKVIFDVADKLEVQVFATTHSNDCIRAFGETVLDSHDYNYYSSFKTGQLLRLQQGPHNVEVIEYTSETLFSAIKFNIETR</sequence>
<organism evidence="2 3">
    <name type="scientific">Mucilaginibacter psychrotolerans</name>
    <dbReference type="NCBI Taxonomy" id="1524096"/>
    <lineage>
        <taxon>Bacteria</taxon>
        <taxon>Pseudomonadati</taxon>
        <taxon>Bacteroidota</taxon>
        <taxon>Sphingobacteriia</taxon>
        <taxon>Sphingobacteriales</taxon>
        <taxon>Sphingobacteriaceae</taxon>
        <taxon>Mucilaginibacter</taxon>
    </lineage>
</organism>
<evidence type="ECO:0000259" key="1">
    <source>
        <dbReference type="Pfam" id="PF13175"/>
    </source>
</evidence>
<dbReference type="Gene3D" id="3.40.50.300">
    <property type="entry name" value="P-loop containing nucleotide triphosphate hydrolases"/>
    <property type="match status" value="1"/>
</dbReference>
<reference evidence="2 3" key="1">
    <citation type="journal article" date="2017" name="Int. J. Syst. Evol. Microbiol.">
        <title>Mucilaginibacterpsychrotolerans sp. nov., isolated from peatlands.</title>
        <authorList>
            <person name="Deng Y."/>
            <person name="Shen L."/>
            <person name="Xu B."/>
            <person name="Liu Y."/>
            <person name="Gu Z."/>
            <person name="Liu H."/>
            <person name="Zhou Y."/>
        </authorList>
    </citation>
    <scope>NUCLEOTIDE SEQUENCE [LARGE SCALE GENOMIC DNA]</scope>
    <source>
        <strain evidence="2 3">NH7-4</strain>
    </source>
</reference>
<proteinExistence type="predicted"/>
<feature type="domain" description="Endonuclease GajA/Old nuclease/RecF-like AAA" evidence="1">
    <location>
        <begin position="1"/>
        <end position="330"/>
    </location>
</feature>
<dbReference type="Proteomes" id="UP000297540">
    <property type="component" value="Unassembled WGS sequence"/>
</dbReference>
<gene>
    <name evidence="2" type="ORF">E2R66_13770</name>
</gene>
<dbReference type="InterPro" id="IPR027417">
    <property type="entry name" value="P-loop_NTPase"/>
</dbReference>
<dbReference type="EMBL" id="SOZE01000012">
    <property type="protein sequence ID" value="TFF37145.1"/>
    <property type="molecule type" value="Genomic_DNA"/>
</dbReference>
<dbReference type="InterPro" id="IPR051396">
    <property type="entry name" value="Bact_Antivir_Def_Nuclease"/>
</dbReference>
<keyword evidence="3" id="KW-1185">Reference proteome</keyword>
<name>A0A4Y8SEW0_9SPHI</name>
<dbReference type="SUPFAM" id="SSF52540">
    <property type="entry name" value="P-loop containing nucleoside triphosphate hydrolases"/>
    <property type="match status" value="1"/>
</dbReference>
<dbReference type="PANTHER" id="PTHR43581:SF4">
    <property type="entry name" value="ATP_GTP PHOSPHATASE"/>
    <property type="match status" value="1"/>
</dbReference>
<dbReference type="OrthoDB" id="9769293at2"/>
<accession>A0A4Y8SEW0</accession>
<dbReference type="InterPro" id="IPR041685">
    <property type="entry name" value="AAA_GajA/Old/RecF-like"/>
</dbReference>
<comment type="caution">
    <text evidence="2">The sequence shown here is derived from an EMBL/GenBank/DDBJ whole genome shotgun (WGS) entry which is preliminary data.</text>
</comment>
<dbReference type="AlphaFoldDB" id="A0A4Y8SEW0"/>
<dbReference type="Pfam" id="PF13175">
    <property type="entry name" value="AAA_15"/>
    <property type="match status" value="1"/>
</dbReference>
<dbReference type="RefSeq" id="WP_133231419.1">
    <property type="nucleotide sequence ID" value="NZ_SOZE01000012.1"/>
</dbReference>
<protein>
    <recommendedName>
        <fullName evidence="1">Endonuclease GajA/Old nuclease/RecF-like AAA domain-containing protein</fullName>
    </recommendedName>
</protein>
<dbReference type="PANTHER" id="PTHR43581">
    <property type="entry name" value="ATP/GTP PHOSPHATASE"/>
    <property type="match status" value="1"/>
</dbReference>